<comment type="caution">
    <text evidence="9">The sequence shown here is derived from an EMBL/GenBank/DDBJ whole genome shotgun (WGS) entry which is preliminary data.</text>
</comment>
<dbReference type="InterPro" id="IPR013783">
    <property type="entry name" value="Ig-like_fold"/>
</dbReference>
<reference evidence="9" key="2">
    <citation type="journal article" date="2018" name="ISME J.">
        <title>A dynamic microbial community with high functional redundancy inhabits the cold, oxic subseafloor aquifer.</title>
        <authorList>
            <person name="Tully B.J."/>
            <person name="Wheat C.G."/>
            <person name="Glazer B.T."/>
            <person name="Huber J.A."/>
        </authorList>
    </citation>
    <scope>NUCLEOTIDE SEQUENCE</scope>
    <source>
        <strain evidence="9">NORP83</strain>
    </source>
</reference>
<keyword evidence="2 4" id="KW-0378">Hydrolase</keyword>
<dbReference type="Pfam" id="PF02837">
    <property type="entry name" value="Glyco_hydro_2_N"/>
    <property type="match status" value="1"/>
</dbReference>
<dbReference type="InterPro" id="IPR006102">
    <property type="entry name" value="Ig-like_GH2"/>
</dbReference>
<dbReference type="InterPro" id="IPR036156">
    <property type="entry name" value="Beta-gal/glucu_dom_sf"/>
</dbReference>
<dbReference type="Gene3D" id="2.60.120.260">
    <property type="entry name" value="Galactose-binding domain-like"/>
    <property type="match status" value="1"/>
</dbReference>
<proteinExistence type="inferred from homology"/>
<evidence type="ECO:0000313" key="9">
    <source>
        <dbReference type="EMBL" id="PCJ03736.1"/>
    </source>
</evidence>
<feature type="domain" description="Glycoside hydrolase family 2 immunoglobulin-like beta-sandwich" evidence="5">
    <location>
        <begin position="157"/>
        <end position="259"/>
    </location>
</feature>
<evidence type="ECO:0000256" key="1">
    <source>
        <dbReference type="ARBA" id="ARBA00007401"/>
    </source>
</evidence>
<dbReference type="GO" id="GO:0005975">
    <property type="term" value="P:carbohydrate metabolic process"/>
    <property type="evidence" value="ECO:0007669"/>
    <property type="project" value="InterPro"/>
</dbReference>
<comment type="similarity">
    <text evidence="1 4">Belongs to the glycosyl hydrolase 2 family.</text>
</comment>
<sequence length="748" mass="84410">MHNLVKYNQSWTFHLGFRDELVAGFVAGENVTLPHNAVDLPYNYFDEADYQKPFTYQKIIVWDPAFEGKEVSLIFDGVMADSVVYLNGTQIGAHADGYTPFEIRLTGKLNQGENLLTVKIDGSENPDIPPFGDRIDYLTYAGIYRDVWLKVVDPISIANIKIETANELTDAKSVSVRCDLYNPQDLAVAGIVKVQLSDVDGNFISETEGKITSNSAVVSFSGLADLSLWDVENPTLYKMAVEFSSADCHDNVSDEFGFRTAEFTPEGFLLNGRPLKIIGLNRHQSFPYAGYAMGKAAQEKDADIMKNMLKCNLVRTSHYPQSKYFMQHCDRIGLLVFEEIPGWQHIGDEGWKQTSIDNVKRMIERDWNHPSIILWGVRINESADDHDFYVETNKVAHELDGTRQTAGVRCIENSEFLEDVFTMNDFIQGQEELPYHNRPRIALRDQQETTGLKHNVPYLVTEYNGHMFPTKAHDQEDRLAEHVLRHLSVLNASYGDDHIAGCIGWCMFDYNTHADFGSGDRICYHGVLDMFREPKFAAYAYSSQCDPADEVILKPVTIWARGERNICGVLPLIVLSNVDEIKVRYGDTYSENLQPDRVNYPYLPHPPFILNLEHFGAEGMGEWGLKWEGAEVIGYIDGKEVARHEFSRDPQPTTLQVEPDETIISADDQDDVRLMVRVLDQVGNVMPFFNQRIHVEVNGPASIIGPSELSLRAGTTGFWLRSNGQKGLISAKVIGERLGIVNIEIQAQ</sequence>
<dbReference type="InterPro" id="IPR006104">
    <property type="entry name" value="Glyco_hydro_2_N"/>
</dbReference>
<dbReference type="InterPro" id="IPR017853">
    <property type="entry name" value="GH"/>
</dbReference>
<dbReference type="Gene3D" id="3.20.20.80">
    <property type="entry name" value="Glycosidases"/>
    <property type="match status" value="1"/>
</dbReference>
<evidence type="ECO:0000256" key="3">
    <source>
        <dbReference type="ARBA" id="ARBA00023295"/>
    </source>
</evidence>
<gene>
    <name evidence="9" type="ORF">COB13_00425</name>
</gene>
<dbReference type="AlphaFoldDB" id="A0A2A4ZB33"/>
<dbReference type="GO" id="GO:0004553">
    <property type="term" value="F:hydrolase activity, hydrolyzing O-glycosyl compounds"/>
    <property type="evidence" value="ECO:0007669"/>
    <property type="project" value="InterPro"/>
</dbReference>
<dbReference type="Pfam" id="PF02836">
    <property type="entry name" value="Glyco_hydro_2_C"/>
    <property type="match status" value="1"/>
</dbReference>
<name>A0A2A4ZB33_9PROT</name>
<dbReference type="SUPFAM" id="SSF51445">
    <property type="entry name" value="(Trans)glycosidases"/>
    <property type="match status" value="1"/>
</dbReference>
<feature type="domain" description="Glycosyl hydrolases family 2 sugar binding" evidence="7">
    <location>
        <begin position="53"/>
        <end position="149"/>
    </location>
</feature>
<dbReference type="PROSITE" id="PS00719">
    <property type="entry name" value="GLYCOSYL_HYDROL_F2_1"/>
    <property type="match status" value="1"/>
</dbReference>
<accession>A0A2A4ZB33</accession>
<evidence type="ECO:0000259" key="6">
    <source>
        <dbReference type="Pfam" id="PF02836"/>
    </source>
</evidence>
<evidence type="ECO:0000259" key="8">
    <source>
        <dbReference type="Pfam" id="PF18565"/>
    </source>
</evidence>
<evidence type="ECO:0000259" key="7">
    <source>
        <dbReference type="Pfam" id="PF02837"/>
    </source>
</evidence>
<protein>
    <submittedName>
        <fullName evidence="9">Beta-galactosidase</fullName>
    </submittedName>
</protein>
<dbReference type="InterPro" id="IPR040605">
    <property type="entry name" value="Glyco_hydro2_dom5"/>
</dbReference>
<dbReference type="InterPro" id="IPR006103">
    <property type="entry name" value="Glyco_hydro_2_cat"/>
</dbReference>
<dbReference type="PANTHER" id="PTHR42732">
    <property type="entry name" value="BETA-GALACTOSIDASE"/>
    <property type="match status" value="1"/>
</dbReference>
<evidence type="ECO:0000259" key="5">
    <source>
        <dbReference type="Pfam" id="PF00703"/>
    </source>
</evidence>
<dbReference type="InterPro" id="IPR023230">
    <property type="entry name" value="Glyco_hydro_2_CS"/>
</dbReference>
<feature type="domain" description="Glycoside hydrolase family 2 catalytic" evidence="6">
    <location>
        <begin position="266"/>
        <end position="540"/>
    </location>
</feature>
<evidence type="ECO:0000256" key="4">
    <source>
        <dbReference type="RuleBase" id="RU361154"/>
    </source>
</evidence>
<dbReference type="Gene3D" id="2.60.40.10">
    <property type="entry name" value="Immunoglobulins"/>
    <property type="match status" value="2"/>
</dbReference>
<reference key="1">
    <citation type="submission" date="2017-08" db="EMBL/GenBank/DDBJ databases">
        <title>A dynamic microbial community with high functional redundancy inhabits the cold, oxic subseafloor aquifer.</title>
        <authorList>
            <person name="Tully B.J."/>
            <person name="Wheat C.G."/>
            <person name="Glazer B.T."/>
            <person name="Huber J.A."/>
        </authorList>
    </citation>
    <scope>NUCLEOTIDE SEQUENCE [LARGE SCALE GENOMIC DNA]</scope>
</reference>
<dbReference type="Pfam" id="PF18565">
    <property type="entry name" value="Glyco_hydro2_C5"/>
    <property type="match status" value="1"/>
</dbReference>
<evidence type="ECO:0000256" key="2">
    <source>
        <dbReference type="ARBA" id="ARBA00022801"/>
    </source>
</evidence>
<dbReference type="InterPro" id="IPR006101">
    <property type="entry name" value="Glyco_hydro_2"/>
</dbReference>
<keyword evidence="3 4" id="KW-0326">Glycosidase</keyword>
<dbReference type="InterPro" id="IPR008979">
    <property type="entry name" value="Galactose-bd-like_sf"/>
</dbReference>
<dbReference type="EMBL" id="NVUS01000001">
    <property type="protein sequence ID" value="PCJ03736.1"/>
    <property type="molecule type" value="Genomic_DNA"/>
</dbReference>
<feature type="domain" description="Glycoside hydrolase family 2" evidence="8">
    <location>
        <begin position="655"/>
        <end position="736"/>
    </location>
</feature>
<dbReference type="PRINTS" id="PR00132">
    <property type="entry name" value="GLHYDRLASE2"/>
</dbReference>
<dbReference type="PROSITE" id="PS00608">
    <property type="entry name" value="GLYCOSYL_HYDROL_F2_2"/>
    <property type="match status" value="1"/>
</dbReference>
<organism evidence="9">
    <name type="scientific">OCS116 cluster bacterium</name>
    <dbReference type="NCBI Taxonomy" id="2030921"/>
    <lineage>
        <taxon>Bacteria</taxon>
        <taxon>Pseudomonadati</taxon>
        <taxon>Pseudomonadota</taxon>
        <taxon>Alphaproteobacteria</taxon>
        <taxon>OCS116 cluster</taxon>
    </lineage>
</organism>
<dbReference type="InterPro" id="IPR051913">
    <property type="entry name" value="GH2_Domain-Containing"/>
</dbReference>
<dbReference type="PANTHER" id="PTHR42732:SF1">
    <property type="entry name" value="BETA-MANNOSIDASE"/>
    <property type="match status" value="1"/>
</dbReference>
<dbReference type="Pfam" id="PF00703">
    <property type="entry name" value="Glyco_hydro_2"/>
    <property type="match status" value="1"/>
</dbReference>
<dbReference type="InterPro" id="IPR023232">
    <property type="entry name" value="Glyco_hydro_2_AS"/>
</dbReference>
<dbReference type="SUPFAM" id="SSF49785">
    <property type="entry name" value="Galactose-binding domain-like"/>
    <property type="match status" value="1"/>
</dbReference>
<dbReference type="SUPFAM" id="SSF49303">
    <property type="entry name" value="beta-Galactosidase/glucuronidase domain"/>
    <property type="match status" value="1"/>
</dbReference>